<keyword evidence="2 5" id="KW-0812">Transmembrane</keyword>
<keyword evidence="4 6" id="KW-0472">Membrane</keyword>
<reference evidence="7 8" key="1">
    <citation type="submission" date="2024-05" db="EMBL/GenBank/DDBJ databases">
        <title>Haplotype-resolved chromosome-level genome assembly of Huyou (Citrus changshanensis).</title>
        <authorList>
            <person name="Miao C."/>
            <person name="Chen W."/>
            <person name="Wu Y."/>
            <person name="Wang L."/>
            <person name="Zhao S."/>
            <person name="Grierson D."/>
            <person name="Xu C."/>
            <person name="Chen K."/>
        </authorList>
    </citation>
    <scope>NUCLEOTIDE SEQUENCE [LARGE SCALE GENOMIC DNA]</scope>
    <source>
        <strain evidence="7">01-14</strain>
        <tissue evidence="7">Leaf</tissue>
    </source>
</reference>
<organism evidence="7 8">
    <name type="scientific">Citrus x changshan-huyou</name>
    <dbReference type="NCBI Taxonomy" id="2935761"/>
    <lineage>
        <taxon>Eukaryota</taxon>
        <taxon>Viridiplantae</taxon>
        <taxon>Streptophyta</taxon>
        <taxon>Embryophyta</taxon>
        <taxon>Tracheophyta</taxon>
        <taxon>Spermatophyta</taxon>
        <taxon>Magnoliopsida</taxon>
        <taxon>eudicotyledons</taxon>
        <taxon>Gunneridae</taxon>
        <taxon>Pentapetalae</taxon>
        <taxon>rosids</taxon>
        <taxon>malvids</taxon>
        <taxon>Sapindales</taxon>
        <taxon>Rutaceae</taxon>
        <taxon>Aurantioideae</taxon>
        <taxon>Citrus</taxon>
    </lineage>
</organism>
<evidence type="ECO:0000313" key="8">
    <source>
        <dbReference type="Proteomes" id="UP001428341"/>
    </source>
</evidence>
<sequence>MAATKIDGIEEETNQLAKMEEGSLTETNGHAPSCLSHSLVTIIQKMIAELIGTYFIIFAGCGAVAVDKIYGKVTFPGVCVTWGLIVMVMIYSLAHISGAHFNPGVTIALAIFRQFKWRQVPLYIVAQVVGSLLASGTLSLMLDVTPQAYFGTVPVGSNAQSFVAEIIISFLLMFVISGAVTDDRAIGQFGGVAVGMTIMLNVFVAGPISGASMNPARSIGPAIVKHKFRGIWLYIIGPVIGTVTGGFAYNLIKIHG</sequence>
<comment type="subcellular location">
    <subcellularLocation>
        <location evidence="1">Membrane</location>
        <topology evidence="1">Multi-pass membrane protein</topology>
    </subcellularLocation>
</comment>
<dbReference type="EMBL" id="JBCGBO010000006">
    <property type="protein sequence ID" value="KAK9194457.1"/>
    <property type="molecule type" value="Genomic_DNA"/>
</dbReference>
<feature type="transmembrane region" description="Helical" evidence="6">
    <location>
        <begin position="46"/>
        <end position="66"/>
    </location>
</feature>
<feature type="transmembrane region" description="Helical" evidence="6">
    <location>
        <begin position="122"/>
        <end position="142"/>
    </location>
</feature>
<dbReference type="Pfam" id="PF00230">
    <property type="entry name" value="MIP"/>
    <property type="match status" value="1"/>
</dbReference>
<dbReference type="Gene3D" id="1.20.1080.10">
    <property type="entry name" value="Glycerol uptake facilitator protein"/>
    <property type="match status" value="1"/>
</dbReference>
<comment type="similarity">
    <text evidence="5">Belongs to the MIP/aquaporin (TC 1.A.8) family.</text>
</comment>
<dbReference type="NCBIfam" id="TIGR00861">
    <property type="entry name" value="MIP"/>
    <property type="match status" value="1"/>
</dbReference>
<keyword evidence="8" id="KW-1185">Reference proteome</keyword>
<keyword evidence="3 6" id="KW-1133">Transmembrane helix</keyword>
<dbReference type="InterPro" id="IPR023271">
    <property type="entry name" value="Aquaporin-like"/>
</dbReference>
<dbReference type="PANTHER" id="PTHR45724">
    <property type="entry name" value="AQUAPORIN NIP2-1"/>
    <property type="match status" value="1"/>
</dbReference>
<evidence type="ECO:0000256" key="5">
    <source>
        <dbReference type="RuleBase" id="RU000477"/>
    </source>
</evidence>
<feature type="transmembrane region" description="Helical" evidence="6">
    <location>
        <begin position="162"/>
        <end position="180"/>
    </location>
</feature>
<dbReference type="AlphaFoldDB" id="A0AAP0QGY1"/>
<dbReference type="InterPro" id="IPR034294">
    <property type="entry name" value="Aquaporin_transptr"/>
</dbReference>
<feature type="transmembrane region" description="Helical" evidence="6">
    <location>
        <begin position="192"/>
        <end position="211"/>
    </location>
</feature>
<dbReference type="SUPFAM" id="SSF81338">
    <property type="entry name" value="Aquaporin-like"/>
    <property type="match status" value="1"/>
</dbReference>
<accession>A0AAP0QGY1</accession>
<dbReference type="GO" id="GO:0016020">
    <property type="term" value="C:membrane"/>
    <property type="evidence" value="ECO:0007669"/>
    <property type="project" value="UniProtKB-SubCell"/>
</dbReference>
<evidence type="ECO:0000256" key="1">
    <source>
        <dbReference type="ARBA" id="ARBA00004141"/>
    </source>
</evidence>
<evidence type="ECO:0000256" key="2">
    <source>
        <dbReference type="ARBA" id="ARBA00022692"/>
    </source>
</evidence>
<feature type="transmembrane region" description="Helical" evidence="6">
    <location>
        <begin position="73"/>
        <end position="93"/>
    </location>
</feature>
<dbReference type="InterPro" id="IPR000425">
    <property type="entry name" value="MIP"/>
</dbReference>
<protein>
    <recommendedName>
        <fullName evidence="9">Aquaporin NIP-type</fullName>
    </recommendedName>
</protein>
<evidence type="ECO:0000256" key="4">
    <source>
        <dbReference type="ARBA" id="ARBA00023136"/>
    </source>
</evidence>
<evidence type="ECO:0000256" key="6">
    <source>
        <dbReference type="SAM" id="Phobius"/>
    </source>
</evidence>
<dbReference type="CDD" id="cd00333">
    <property type="entry name" value="MIP"/>
    <property type="match status" value="1"/>
</dbReference>
<dbReference type="PRINTS" id="PR00783">
    <property type="entry name" value="MINTRINSICP"/>
</dbReference>
<dbReference type="PANTHER" id="PTHR45724:SF6">
    <property type="entry name" value="AQUAPORIN NIP-TYPE"/>
    <property type="match status" value="1"/>
</dbReference>
<keyword evidence="5" id="KW-0813">Transport</keyword>
<dbReference type="GO" id="GO:0015267">
    <property type="term" value="F:channel activity"/>
    <property type="evidence" value="ECO:0007669"/>
    <property type="project" value="InterPro"/>
</dbReference>
<gene>
    <name evidence="7" type="ORF">WN944_005164</name>
</gene>
<feature type="transmembrane region" description="Helical" evidence="6">
    <location>
        <begin position="231"/>
        <end position="252"/>
    </location>
</feature>
<evidence type="ECO:0008006" key="9">
    <source>
        <dbReference type="Google" id="ProtNLM"/>
    </source>
</evidence>
<proteinExistence type="inferred from homology"/>
<evidence type="ECO:0000256" key="3">
    <source>
        <dbReference type="ARBA" id="ARBA00022989"/>
    </source>
</evidence>
<evidence type="ECO:0000313" key="7">
    <source>
        <dbReference type="EMBL" id="KAK9194457.1"/>
    </source>
</evidence>
<name>A0AAP0QGY1_9ROSI</name>
<comment type="caution">
    <text evidence="7">The sequence shown here is derived from an EMBL/GenBank/DDBJ whole genome shotgun (WGS) entry which is preliminary data.</text>
</comment>
<dbReference type="Proteomes" id="UP001428341">
    <property type="component" value="Unassembled WGS sequence"/>
</dbReference>